<gene>
    <name evidence="2" type="ORF">WG66_16016</name>
    <name evidence="1" type="ORF">WG66_19888</name>
</gene>
<comment type="caution">
    <text evidence="1">The sequence shown here is derived from an EMBL/GenBank/DDBJ whole genome shotgun (WGS) entry which is preliminary data.</text>
</comment>
<dbReference type="EMBL" id="LATX01002327">
    <property type="protein sequence ID" value="KTB31404.1"/>
    <property type="molecule type" value="Genomic_DNA"/>
</dbReference>
<reference evidence="1 3" key="1">
    <citation type="submission" date="2015-12" db="EMBL/GenBank/DDBJ databases">
        <title>Draft genome sequence of Moniliophthora roreri, the causal agent of frosty pod rot of cacao.</title>
        <authorList>
            <person name="Aime M.C."/>
            <person name="Diaz-Valderrama J.R."/>
            <person name="Kijpornyongpan T."/>
            <person name="Phillips-Mora W."/>
        </authorList>
    </citation>
    <scope>NUCLEOTIDE SEQUENCE [LARGE SCALE GENOMIC DNA]</scope>
    <source>
        <strain evidence="1 3">MCA 2952</strain>
    </source>
</reference>
<sequence>MPPDHLDRKLTTGT</sequence>
<dbReference type="Proteomes" id="UP000054988">
    <property type="component" value="Unassembled WGS sequence"/>
</dbReference>
<name>A0A0W0EU15_MONRR</name>
<protein>
    <submittedName>
        <fullName evidence="1">Uncharacterized protein</fullName>
    </submittedName>
</protein>
<accession>A0A0W0EU15</accession>
<dbReference type="EMBL" id="LATX01002537">
    <property type="protein sequence ID" value="KTB27539.1"/>
    <property type="molecule type" value="Genomic_DNA"/>
</dbReference>
<organism evidence="1 3">
    <name type="scientific">Moniliophthora roreri</name>
    <name type="common">Frosty pod rot fungus</name>
    <name type="synonym">Monilia roreri</name>
    <dbReference type="NCBI Taxonomy" id="221103"/>
    <lineage>
        <taxon>Eukaryota</taxon>
        <taxon>Fungi</taxon>
        <taxon>Dikarya</taxon>
        <taxon>Basidiomycota</taxon>
        <taxon>Agaricomycotina</taxon>
        <taxon>Agaricomycetes</taxon>
        <taxon>Agaricomycetidae</taxon>
        <taxon>Agaricales</taxon>
        <taxon>Marasmiineae</taxon>
        <taxon>Marasmiaceae</taxon>
        <taxon>Moniliophthora</taxon>
    </lineage>
</organism>
<evidence type="ECO:0000313" key="2">
    <source>
        <dbReference type="EMBL" id="KTB31404.1"/>
    </source>
</evidence>
<proteinExistence type="predicted"/>
<evidence type="ECO:0000313" key="1">
    <source>
        <dbReference type="EMBL" id="KTB27539.1"/>
    </source>
</evidence>
<evidence type="ECO:0000313" key="3">
    <source>
        <dbReference type="Proteomes" id="UP000054988"/>
    </source>
</evidence>